<organism evidence="2 3">
    <name type="scientific">Corallococcus soli</name>
    <dbReference type="NCBI Taxonomy" id="2710757"/>
    <lineage>
        <taxon>Bacteria</taxon>
        <taxon>Pseudomonadati</taxon>
        <taxon>Myxococcota</taxon>
        <taxon>Myxococcia</taxon>
        <taxon>Myxococcales</taxon>
        <taxon>Cystobacterineae</taxon>
        <taxon>Myxococcaceae</taxon>
        <taxon>Corallococcus</taxon>
    </lineage>
</organism>
<dbReference type="RefSeq" id="WP_193346750.1">
    <property type="nucleotide sequence ID" value="NZ_CBCSIP010000018.1"/>
</dbReference>
<accession>A0ABR9PHG9</accession>
<protein>
    <recommendedName>
        <fullName evidence="4">Cytochrome c domain-containing protein</fullName>
    </recommendedName>
</protein>
<dbReference type="InterPro" id="IPR036909">
    <property type="entry name" value="Cyt_c-like_dom_sf"/>
</dbReference>
<keyword evidence="3" id="KW-1185">Reference proteome</keyword>
<gene>
    <name evidence="2" type="ORF">G4177_04065</name>
</gene>
<comment type="caution">
    <text evidence="2">The sequence shown here is derived from an EMBL/GenBank/DDBJ whole genome shotgun (WGS) entry which is preliminary data.</text>
</comment>
<keyword evidence="1" id="KW-0732">Signal</keyword>
<feature type="signal peptide" evidence="1">
    <location>
        <begin position="1"/>
        <end position="18"/>
    </location>
</feature>
<dbReference type="PROSITE" id="PS51257">
    <property type="entry name" value="PROKAR_LIPOPROTEIN"/>
    <property type="match status" value="1"/>
</dbReference>
<sequence>MARFIPSSLLLCAALLVAACGEDAPPGSNPAKPAPFTATQVASSQGLAPAQGFAHQAGGGIFATSSGGVVRLRLDGSKAALAPHPKNVATLGNVRATFRLGPHSALVETDTGLFLANQGWLIEPLWQEVLGTGIVATAQTADGAAWLAHPTGLFQMQGGTLASLKLSGQPLSGITAMTAAPAEDGLPGLWFARQGKLNVVVASAPGVYQVRGTDAPLTAGETVVALAGLERGTGTAGEVWVLTSTRVLRRNTEGWKTVELPSLPQQLMGAGRFLWARADAKLFVFDADAGTWGVAEGLPSGTPTLLAVDESGCAWVELGGQALSVSKAPAPRLTGLHQGMLVVEDGLVLRAALPPGPAPKSVAFQLDQAEEVSSAGPDYSMGGLEADGSTLKPFSFVNVTPGGHTLSVVARFEDGTEARRAVPFTYQPLTSTPGYARDIRPVHEARCAKCHTTGPGNPLNTYELWKSNAQLINAAVRDLRMPADGPLDPQGIALINRWVASGMLP</sequence>
<name>A0ABR9PHG9_9BACT</name>
<reference evidence="2 3" key="1">
    <citation type="submission" date="2020-02" db="EMBL/GenBank/DDBJ databases">
        <authorList>
            <person name="Babadi Z.K."/>
            <person name="Risdian C."/>
            <person name="Ebrahimipour G.H."/>
            <person name="Wink J."/>
        </authorList>
    </citation>
    <scope>NUCLEOTIDE SEQUENCE [LARGE SCALE GENOMIC DNA]</scope>
    <source>
        <strain evidence="2 3">ZKHCc1 1396</strain>
    </source>
</reference>
<dbReference type="SUPFAM" id="SSF46626">
    <property type="entry name" value="Cytochrome c"/>
    <property type="match status" value="1"/>
</dbReference>
<evidence type="ECO:0000313" key="2">
    <source>
        <dbReference type="EMBL" id="MBE4747352.1"/>
    </source>
</evidence>
<dbReference type="Proteomes" id="UP001516472">
    <property type="component" value="Unassembled WGS sequence"/>
</dbReference>
<feature type="chain" id="PRO_5047327943" description="Cytochrome c domain-containing protein" evidence="1">
    <location>
        <begin position="19"/>
        <end position="505"/>
    </location>
</feature>
<evidence type="ECO:0000256" key="1">
    <source>
        <dbReference type="SAM" id="SignalP"/>
    </source>
</evidence>
<proteinExistence type="predicted"/>
<evidence type="ECO:0008006" key="4">
    <source>
        <dbReference type="Google" id="ProtNLM"/>
    </source>
</evidence>
<dbReference type="EMBL" id="JAAIYO010000001">
    <property type="protein sequence ID" value="MBE4747352.1"/>
    <property type="molecule type" value="Genomic_DNA"/>
</dbReference>
<evidence type="ECO:0000313" key="3">
    <source>
        <dbReference type="Proteomes" id="UP001516472"/>
    </source>
</evidence>